<feature type="non-terminal residue" evidence="2">
    <location>
        <position position="89"/>
    </location>
</feature>
<proteinExistence type="predicted"/>
<protein>
    <recommendedName>
        <fullName evidence="1">SAM domain-containing protein</fullName>
    </recommendedName>
</protein>
<dbReference type="InterPro" id="IPR001660">
    <property type="entry name" value="SAM"/>
</dbReference>
<name>X6M6C1_RETFI</name>
<evidence type="ECO:0000313" key="3">
    <source>
        <dbReference type="Proteomes" id="UP000023152"/>
    </source>
</evidence>
<feature type="domain" description="SAM" evidence="1">
    <location>
        <begin position="2"/>
        <end position="68"/>
    </location>
</feature>
<evidence type="ECO:0000313" key="2">
    <source>
        <dbReference type="EMBL" id="ETO09444.1"/>
    </source>
</evidence>
<sequence length="89" mass="10146">MAYQWGVDQVVFWLIQNHLDECAPAFWTSKITGSQLLNELKQSDFSEMAIPESLIPILTHKIEELKNQQINGITITMVHSPSSTELMTK</sequence>
<dbReference type="InterPro" id="IPR013761">
    <property type="entry name" value="SAM/pointed_sf"/>
</dbReference>
<reference evidence="2 3" key="1">
    <citation type="journal article" date="2013" name="Curr. Biol.">
        <title>The Genome of the Foraminiferan Reticulomyxa filosa.</title>
        <authorList>
            <person name="Glockner G."/>
            <person name="Hulsmann N."/>
            <person name="Schleicher M."/>
            <person name="Noegel A.A."/>
            <person name="Eichinger L."/>
            <person name="Gallinger C."/>
            <person name="Pawlowski J."/>
            <person name="Sierra R."/>
            <person name="Euteneuer U."/>
            <person name="Pillet L."/>
            <person name="Moustafa A."/>
            <person name="Platzer M."/>
            <person name="Groth M."/>
            <person name="Szafranski K."/>
            <person name="Schliwa M."/>
        </authorList>
    </citation>
    <scope>NUCLEOTIDE SEQUENCE [LARGE SCALE GENOMIC DNA]</scope>
</reference>
<dbReference type="SUPFAM" id="SSF47769">
    <property type="entry name" value="SAM/Pointed domain"/>
    <property type="match status" value="1"/>
</dbReference>
<dbReference type="EMBL" id="ASPP01024064">
    <property type="protein sequence ID" value="ETO09444.1"/>
    <property type="molecule type" value="Genomic_DNA"/>
</dbReference>
<evidence type="ECO:0000259" key="1">
    <source>
        <dbReference type="SMART" id="SM00454"/>
    </source>
</evidence>
<dbReference type="Proteomes" id="UP000023152">
    <property type="component" value="Unassembled WGS sequence"/>
</dbReference>
<keyword evidence="3" id="KW-1185">Reference proteome</keyword>
<organism evidence="2 3">
    <name type="scientific">Reticulomyxa filosa</name>
    <dbReference type="NCBI Taxonomy" id="46433"/>
    <lineage>
        <taxon>Eukaryota</taxon>
        <taxon>Sar</taxon>
        <taxon>Rhizaria</taxon>
        <taxon>Retaria</taxon>
        <taxon>Foraminifera</taxon>
        <taxon>Monothalamids</taxon>
        <taxon>Reticulomyxidae</taxon>
        <taxon>Reticulomyxa</taxon>
    </lineage>
</organism>
<gene>
    <name evidence="2" type="ORF">RFI_27933</name>
</gene>
<dbReference type="Gene3D" id="1.10.150.50">
    <property type="entry name" value="Transcription Factor, Ets-1"/>
    <property type="match status" value="1"/>
</dbReference>
<comment type="caution">
    <text evidence="2">The sequence shown here is derived from an EMBL/GenBank/DDBJ whole genome shotgun (WGS) entry which is preliminary data.</text>
</comment>
<accession>X6M6C1</accession>
<dbReference type="SMART" id="SM00454">
    <property type="entry name" value="SAM"/>
    <property type="match status" value="1"/>
</dbReference>
<dbReference type="AlphaFoldDB" id="X6M6C1"/>